<dbReference type="PROSITE" id="PS00061">
    <property type="entry name" value="ADH_SHORT"/>
    <property type="match status" value="1"/>
</dbReference>
<dbReference type="PANTHER" id="PTHR43115">
    <property type="entry name" value="DEHYDROGENASE/REDUCTASE SDR FAMILY MEMBER 11"/>
    <property type="match status" value="1"/>
</dbReference>
<comment type="similarity">
    <text evidence="1 3">Belongs to the short-chain dehydrogenases/reductases (SDR) family.</text>
</comment>
<dbReference type="Pfam" id="PF00106">
    <property type="entry name" value="adh_short"/>
    <property type="match status" value="1"/>
</dbReference>
<dbReference type="PRINTS" id="PR00080">
    <property type="entry name" value="SDRFAMILY"/>
</dbReference>
<name>A0A7J7KQ03_BUGNE</name>
<evidence type="ECO:0000256" key="2">
    <source>
        <dbReference type="ARBA" id="ARBA00023002"/>
    </source>
</evidence>
<comment type="caution">
    <text evidence="4">The sequence shown here is derived from an EMBL/GenBank/DDBJ whole genome shotgun (WGS) entry which is preliminary data.</text>
</comment>
<dbReference type="Gene3D" id="3.40.50.720">
    <property type="entry name" value="NAD(P)-binding Rossmann-like Domain"/>
    <property type="match status" value="1"/>
</dbReference>
<dbReference type="PANTHER" id="PTHR43115:SF4">
    <property type="entry name" value="DEHYDROGENASE_REDUCTASE SDR FAMILY MEMBER 11"/>
    <property type="match status" value="1"/>
</dbReference>
<dbReference type="SUPFAM" id="SSF51735">
    <property type="entry name" value="NAD(P)-binding Rossmann-fold domains"/>
    <property type="match status" value="1"/>
</dbReference>
<accession>A0A7J7KQ03</accession>
<keyword evidence="2" id="KW-0560">Oxidoreductase</keyword>
<dbReference type="InterPro" id="IPR020904">
    <property type="entry name" value="Sc_DH/Rdtase_CS"/>
</dbReference>
<evidence type="ECO:0000313" key="5">
    <source>
        <dbReference type="Proteomes" id="UP000593567"/>
    </source>
</evidence>
<gene>
    <name evidence="4" type="ORF">EB796_001536</name>
</gene>
<protein>
    <recommendedName>
        <fullName evidence="6">DHRS11</fullName>
    </recommendedName>
</protein>
<evidence type="ECO:0000256" key="3">
    <source>
        <dbReference type="RuleBase" id="RU000363"/>
    </source>
</evidence>
<keyword evidence="5" id="KW-1185">Reference proteome</keyword>
<dbReference type="AlphaFoldDB" id="A0A7J7KQ03"/>
<proteinExistence type="inferred from homology"/>
<sequence>MSSGDQVAQGMQRWAGKVALVTGASDGIGRAIAIRLLKCGMKIIGCGRRIEALEKLKADIGGLGDLTIMQCDVSKEEQVLAMFANIKEKFGKIDVCINNAGLGRDASILSGKSEDWQLMLDTNVMGVLRVTREATSLMKAGSIAEGHIININSLSGHRLVPNPSGHVYTATKFALTAITNGIRVELLTQWPDFKCRVSQISPGLVETPFIKHHVGEEKATQLFQQLKALEAEDLAEAVVYQLGSPPHVQIQDVLLRSIEQTA</sequence>
<evidence type="ECO:0000256" key="1">
    <source>
        <dbReference type="ARBA" id="ARBA00006484"/>
    </source>
</evidence>
<dbReference type="FunFam" id="3.40.50.720:FF:000047">
    <property type="entry name" value="NADP-dependent L-serine/L-allo-threonine dehydrogenase"/>
    <property type="match status" value="1"/>
</dbReference>
<dbReference type="InterPro" id="IPR002347">
    <property type="entry name" value="SDR_fam"/>
</dbReference>
<dbReference type="EMBL" id="VXIV02000176">
    <property type="protein sequence ID" value="KAF6040143.1"/>
    <property type="molecule type" value="Genomic_DNA"/>
</dbReference>
<dbReference type="InterPro" id="IPR036291">
    <property type="entry name" value="NAD(P)-bd_dom_sf"/>
</dbReference>
<dbReference type="OrthoDB" id="1933717at2759"/>
<reference evidence="4" key="1">
    <citation type="submission" date="2020-06" db="EMBL/GenBank/DDBJ databases">
        <title>Draft genome of Bugula neritina, a colonial animal packing powerful symbionts and potential medicines.</title>
        <authorList>
            <person name="Rayko M."/>
        </authorList>
    </citation>
    <scope>NUCLEOTIDE SEQUENCE [LARGE SCALE GENOMIC DNA]</scope>
    <source>
        <strain evidence="4">Kwan_BN1</strain>
    </source>
</reference>
<dbReference type="PRINTS" id="PR00081">
    <property type="entry name" value="GDHRDH"/>
</dbReference>
<evidence type="ECO:0000313" key="4">
    <source>
        <dbReference type="EMBL" id="KAF6040143.1"/>
    </source>
</evidence>
<evidence type="ECO:0008006" key="6">
    <source>
        <dbReference type="Google" id="ProtNLM"/>
    </source>
</evidence>
<dbReference type="GO" id="GO:0016616">
    <property type="term" value="F:oxidoreductase activity, acting on the CH-OH group of donors, NAD or NADP as acceptor"/>
    <property type="evidence" value="ECO:0007669"/>
    <property type="project" value="UniProtKB-ARBA"/>
</dbReference>
<organism evidence="4 5">
    <name type="scientific">Bugula neritina</name>
    <name type="common">Brown bryozoan</name>
    <name type="synonym">Sertularia neritina</name>
    <dbReference type="NCBI Taxonomy" id="10212"/>
    <lineage>
        <taxon>Eukaryota</taxon>
        <taxon>Metazoa</taxon>
        <taxon>Spiralia</taxon>
        <taxon>Lophotrochozoa</taxon>
        <taxon>Bryozoa</taxon>
        <taxon>Gymnolaemata</taxon>
        <taxon>Cheilostomatida</taxon>
        <taxon>Flustrina</taxon>
        <taxon>Buguloidea</taxon>
        <taxon>Bugulidae</taxon>
        <taxon>Bugula</taxon>
    </lineage>
</organism>
<dbReference type="Proteomes" id="UP000593567">
    <property type="component" value="Unassembled WGS sequence"/>
</dbReference>